<proteinExistence type="predicted"/>
<dbReference type="PANTHER" id="PTHR30055">
    <property type="entry name" value="HTH-TYPE TRANSCRIPTIONAL REGULATOR RUTR"/>
    <property type="match status" value="1"/>
</dbReference>
<evidence type="ECO:0000256" key="4">
    <source>
        <dbReference type="ARBA" id="ARBA00023163"/>
    </source>
</evidence>
<accession>A0ABR5ID95</accession>
<dbReference type="PANTHER" id="PTHR30055:SF234">
    <property type="entry name" value="HTH-TYPE TRANSCRIPTIONAL REGULATOR BETI"/>
    <property type="match status" value="1"/>
</dbReference>
<evidence type="ECO:0000256" key="1">
    <source>
        <dbReference type="ARBA" id="ARBA00022491"/>
    </source>
</evidence>
<dbReference type="SUPFAM" id="SSF48498">
    <property type="entry name" value="Tetracyclin repressor-like, C-terminal domain"/>
    <property type="match status" value="1"/>
</dbReference>
<dbReference type="InterPro" id="IPR001647">
    <property type="entry name" value="HTH_TetR"/>
</dbReference>
<keyword evidence="4" id="KW-0804">Transcription</keyword>
<dbReference type="Gene3D" id="1.10.357.10">
    <property type="entry name" value="Tetracycline Repressor, domain 2"/>
    <property type="match status" value="1"/>
</dbReference>
<name>A0ABR5ID95_9ACTN</name>
<keyword evidence="8" id="KW-1185">Reference proteome</keyword>
<feature type="domain" description="HTH tetR-type" evidence="6">
    <location>
        <begin position="8"/>
        <end position="68"/>
    </location>
</feature>
<dbReference type="Pfam" id="PF13977">
    <property type="entry name" value="TetR_C_6"/>
    <property type="match status" value="1"/>
</dbReference>
<dbReference type="Pfam" id="PF00440">
    <property type="entry name" value="TetR_N"/>
    <property type="match status" value="1"/>
</dbReference>
<dbReference type="PROSITE" id="PS50977">
    <property type="entry name" value="HTH_TETR_2"/>
    <property type="match status" value="1"/>
</dbReference>
<protein>
    <submittedName>
        <fullName evidence="7">TetR family transcriptional regulator</fullName>
    </submittedName>
</protein>
<dbReference type="SUPFAM" id="SSF46689">
    <property type="entry name" value="Homeodomain-like"/>
    <property type="match status" value="1"/>
</dbReference>
<dbReference type="EMBL" id="LDTZ01000016">
    <property type="protein sequence ID" value="KNA91615.1"/>
    <property type="molecule type" value="Genomic_DNA"/>
</dbReference>
<evidence type="ECO:0000313" key="7">
    <source>
        <dbReference type="EMBL" id="KNA91615.1"/>
    </source>
</evidence>
<comment type="caution">
    <text evidence="7">The sequence shown here is derived from an EMBL/GenBank/DDBJ whole genome shotgun (WGS) entry which is preliminary data.</text>
</comment>
<dbReference type="PRINTS" id="PR00455">
    <property type="entry name" value="HTHTETR"/>
</dbReference>
<keyword evidence="2" id="KW-0805">Transcription regulation</keyword>
<gene>
    <name evidence="7" type="ORF">ABW18_10670</name>
</gene>
<dbReference type="InterPro" id="IPR009057">
    <property type="entry name" value="Homeodomain-like_sf"/>
</dbReference>
<dbReference type="InterPro" id="IPR036271">
    <property type="entry name" value="Tet_transcr_reg_TetR-rel_C_sf"/>
</dbReference>
<organism evidence="7 8">
    <name type="scientific">Gordonia jacobaea</name>
    <dbReference type="NCBI Taxonomy" id="122202"/>
    <lineage>
        <taxon>Bacteria</taxon>
        <taxon>Bacillati</taxon>
        <taxon>Actinomycetota</taxon>
        <taxon>Actinomycetes</taxon>
        <taxon>Mycobacteriales</taxon>
        <taxon>Gordoniaceae</taxon>
        <taxon>Gordonia</taxon>
    </lineage>
</organism>
<dbReference type="RefSeq" id="WP_049698923.1">
    <property type="nucleotide sequence ID" value="NZ_CBDRLS010000004.1"/>
</dbReference>
<sequence length="205" mass="21905">MARPRNQHARRAEIVDAATSAIAARGLMGLRIKDVADAAGLSPGSITYYFPGIDELLLAVHEAAVTRFYEGRRTAATDVDDPVTALTRLVELGICDPDDPMSPALYELHLYSARSPAHAELMSTLFDLETSLYREAIDGGIAAGVFADVDSELVARAAVALEDGCGIHLVGRTRALDAASARSAVTQYLQAALRCPDLVVDEHSR</sequence>
<feature type="DNA-binding region" description="H-T-H motif" evidence="5">
    <location>
        <begin position="31"/>
        <end position="50"/>
    </location>
</feature>
<evidence type="ECO:0000256" key="3">
    <source>
        <dbReference type="ARBA" id="ARBA00023125"/>
    </source>
</evidence>
<evidence type="ECO:0000256" key="5">
    <source>
        <dbReference type="PROSITE-ProRule" id="PRU00335"/>
    </source>
</evidence>
<dbReference type="InterPro" id="IPR050109">
    <property type="entry name" value="HTH-type_TetR-like_transc_reg"/>
</dbReference>
<reference evidence="7 8" key="1">
    <citation type="submission" date="2015-05" db="EMBL/GenBank/DDBJ databases">
        <title>Draft genome sequence of the bacterium Gordonia jacobaea a new member of the Gordonia genus.</title>
        <authorList>
            <person name="Jimenez-Galisteo G."/>
            <person name="Dominguez A."/>
            <person name="Munoz E."/>
            <person name="Vinas M."/>
        </authorList>
    </citation>
    <scope>NUCLEOTIDE SEQUENCE [LARGE SCALE GENOMIC DNA]</scope>
    <source>
        <strain evidence="8">mv1</strain>
    </source>
</reference>
<dbReference type="InterPro" id="IPR039538">
    <property type="entry name" value="BetI_C"/>
</dbReference>
<keyword evidence="1" id="KW-0678">Repressor</keyword>
<evidence type="ECO:0000313" key="8">
    <source>
        <dbReference type="Proteomes" id="UP000037247"/>
    </source>
</evidence>
<evidence type="ECO:0000259" key="6">
    <source>
        <dbReference type="PROSITE" id="PS50977"/>
    </source>
</evidence>
<evidence type="ECO:0000256" key="2">
    <source>
        <dbReference type="ARBA" id="ARBA00023015"/>
    </source>
</evidence>
<keyword evidence="3 5" id="KW-0238">DNA-binding</keyword>
<dbReference type="Proteomes" id="UP000037247">
    <property type="component" value="Unassembled WGS sequence"/>
</dbReference>